<dbReference type="RefSeq" id="WP_157996977.1">
    <property type="nucleotide sequence ID" value="NZ_SHKR01000001.1"/>
</dbReference>
<keyword evidence="3" id="KW-1185">Reference proteome</keyword>
<dbReference type="EMBL" id="SHKR01000001">
    <property type="protein sequence ID" value="RZU24471.1"/>
    <property type="molecule type" value="Genomic_DNA"/>
</dbReference>
<sequence>MIKLALVLAAGYAGFKVAYHSEDGRHYGRTGERAVRTTLSLLIACLAGGVTYAALLSH</sequence>
<dbReference type="Proteomes" id="UP000292027">
    <property type="component" value="Unassembled WGS sequence"/>
</dbReference>
<proteinExistence type="predicted"/>
<evidence type="ECO:0000313" key="3">
    <source>
        <dbReference type="Proteomes" id="UP000292027"/>
    </source>
</evidence>
<evidence type="ECO:0000256" key="1">
    <source>
        <dbReference type="SAM" id="Phobius"/>
    </source>
</evidence>
<organism evidence="2 3">
    <name type="scientific">Kribbella rubisoli</name>
    <dbReference type="NCBI Taxonomy" id="3075929"/>
    <lineage>
        <taxon>Bacteria</taxon>
        <taxon>Bacillati</taxon>
        <taxon>Actinomycetota</taxon>
        <taxon>Actinomycetes</taxon>
        <taxon>Propionibacteriales</taxon>
        <taxon>Kribbellaceae</taxon>
        <taxon>Kribbella</taxon>
    </lineage>
</organism>
<dbReference type="AlphaFoldDB" id="A0A4Q7XM00"/>
<evidence type="ECO:0000313" key="2">
    <source>
        <dbReference type="EMBL" id="RZU24471.1"/>
    </source>
</evidence>
<accession>A0A4Q7XM00</accession>
<keyword evidence="1" id="KW-0472">Membrane</keyword>
<feature type="transmembrane region" description="Helical" evidence="1">
    <location>
        <begin position="34"/>
        <end position="55"/>
    </location>
</feature>
<name>A0A4Q7XM00_9ACTN</name>
<keyword evidence="1" id="KW-1133">Transmembrane helix</keyword>
<reference evidence="2 3" key="1">
    <citation type="journal article" date="2015" name="Stand. Genomic Sci.">
        <title>Genomic Encyclopedia of Bacterial and Archaeal Type Strains, Phase III: the genomes of soil and plant-associated and newly described type strains.</title>
        <authorList>
            <person name="Whitman W.B."/>
            <person name="Woyke T."/>
            <person name="Klenk H.P."/>
            <person name="Zhou Y."/>
            <person name="Lilburn T.G."/>
            <person name="Beck B.J."/>
            <person name="De Vos P."/>
            <person name="Vandamme P."/>
            <person name="Eisen J.A."/>
            <person name="Garrity G."/>
            <person name="Hugenholtz P."/>
            <person name="Kyrpides N.C."/>
        </authorList>
    </citation>
    <scope>NUCLEOTIDE SEQUENCE [LARGE SCALE GENOMIC DNA]</scope>
    <source>
        <strain evidence="2 3">VKM Ac-2540</strain>
    </source>
</reference>
<gene>
    <name evidence="2" type="ORF">EV645_0113</name>
</gene>
<dbReference type="OrthoDB" id="3830581at2"/>
<protein>
    <submittedName>
        <fullName evidence="2">Uncharacterized protein</fullName>
    </submittedName>
</protein>
<keyword evidence="1" id="KW-0812">Transmembrane</keyword>
<comment type="caution">
    <text evidence="2">The sequence shown here is derived from an EMBL/GenBank/DDBJ whole genome shotgun (WGS) entry which is preliminary data.</text>
</comment>